<proteinExistence type="predicted"/>
<feature type="non-terminal residue" evidence="2">
    <location>
        <position position="57"/>
    </location>
</feature>
<evidence type="ECO:0000313" key="2">
    <source>
        <dbReference type="EMBL" id="MEQ2249712.1"/>
    </source>
</evidence>
<protein>
    <submittedName>
        <fullName evidence="2">Uncharacterized protein</fullName>
    </submittedName>
</protein>
<evidence type="ECO:0000313" key="3">
    <source>
        <dbReference type="Proteomes" id="UP001482620"/>
    </source>
</evidence>
<evidence type="ECO:0000256" key="1">
    <source>
        <dbReference type="SAM" id="SignalP"/>
    </source>
</evidence>
<gene>
    <name evidence="2" type="ORF">ILYODFUR_032096</name>
</gene>
<reference evidence="2 3" key="1">
    <citation type="submission" date="2021-06" db="EMBL/GenBank/DDBJ databases">
        <authorList>
            <person name="Palmer J.M."/>
        </authorList>
    </citation>
    <scope>NUCLEOTIDE SEQUENCE [LARGE SCALE GENOMIC DNA]</scope>
    <source>
        <strain evidence="3">if_2019</strain>
        <tissue evidence="2">Muscle</tissue>
    </source>
</reference>
<comment type="caution">
    <text evidence="2">The sequence shown here is derived from an EMBL/GenBank/DDBJ whole genome shotgun (WGS) entry which is preliminary data.</text>
</comment>
<keyword evidence="3" id="KW-1185">Reference proteome</keyword>
<accession>A0ABV0V0V0</accession>
<feature type="chain" id="PRO_5046553504" evidence="1">
    <location>
        <begin position="16"/>
        <end position="57"/>
    </location>
</feature>
<name>A0ABV0V0V0_9TELE</name>
<dbReference type="EMBL" id="JAHRIQ010086225">
    <property type="protein sequence ID" value="MEQ2249712.1"/>
    <property type="molecule type" value="Genomic_DNA"/>
</dbReference>
<organism evidence="2 3">
    <name type="scientific">Ilyodon furcidens</name>
    <name type="common">goldbreast splitfin</name>
    <dbReference type="NCBI Taxonomy" id="33524"/>
    <lineage>
        <taxon>Eukaryota</taxon>
        <taxon>Metazoa</taxon>
        <taxon>Chordata</taxon>
        <taxon>Craniata</taxon>
        <taxon>Vertebrata</taxon>
        <taxon>Euteleostomi</taxon>
        <taxon>Actinopterygii</taxon>
        <taxon>Neopterygii</taxon>
        <taxon>Teleostei</taxon>
        <taxon>Neoteleostei</taxon>
        <taxon>Acanthomorphata</taxon>
        <taxon>Ovalentaria</taxon>
        <taxon>Atherinomorphae</taxon>
        <taxon>Cyprinodontiformes</taxon>
        <taxon>Goodeidae</taxon>
        <taxon>Ilyodon</taxon>
    </lineage>
</organism>
<dbReference type="Proteomes" id="UP001482620">
    <property type="component" value="Unassembled WGS sequence"/>
</dbReference>
<keyword evidence="1" id="KW-0732">Signal</keyword>
<feature type="signal peptide" evidence="1">
    <location>
        <begin position="1"/>
        <end position="15"/>
    </location>
</feature>
<sequence length="57" mass="6482">MCILLFLERFLLSLSQISVKEHLKQLTDAHKDFGLSQGSVESPFEQGISPNNVPYYI</sequence>